<feature type="domain" description="Cyclin-dependent kinase inhibitor" evidence="6">
    <location>
        <begin position="39"/>
        <end position="86"/>
    </location>
</feature>
<comment type="subcellular location">
    <subcellularLocation>
        <location evidence="1">Nucleus</location>
    </subcellularLocation>
</comment>
<name>A0AAD9DNU9_9TELE</name>
<dbReference type="Pfam" id="PF02234">
    <property type="entry name" value="CDI"/>
    <property type="match status" value="1"/>
</dbReference>
<reference evidence="7" key="1">
    <citation type="submission" date="2023-03" db="EMBL/GenBank/DDBJ databases">
        <title>Electrophorus voltai genome.</title>
        <authorList>
            <person name="Bian C."/>
        </authorList>
    </citation>
    <scope>NUCLEOTIDE SEQUENCE</scope>
    <source>
        <strain evidence="7">CB-2022</strain>
        <tissue evidence="7">Muscle</tissue>
    </source>
</reference>
<keyword evidence="4" id="KW-0539">Nucleus</keyword>
<dbReference type="EMBL" id="JAROKS010000022">
    <property type="protein sequence ID" value="KAK1789630.1"/>
    <property type="molecule type" value="Genomic_DNA"/>
</dbReference>
<dbReference type="GO" id="GO:0045930">
    <property type="term" value="P:negative regulation of mitotic cell cycle"/>
    <property type="evidence" value="ECO:0007669"/>
    <property type="project" value="TreeGrafter"/>
</dbReference>
<accession>A0AAD9DNU9</accession>
<organism evidence="7 8">
    <name type="scientific">Electrophorus voltai</name>
    <dbReference type="NCBI Taxonomy" id="2609070"/>
    <lineage>
        <taxon>Eukaryota</taxon>
        <taxon>Metazoa</taxon>
        <taxon>Chordata</taxon>
        <taxon>Craniata</taxon>
        <taxon>Vertebrata</taxon>
        <taxon>Euteleostomi</taxon>
        <taxon>Actinopterygii</taxon>
        <taxon>Neopterygii</taxon>
        <taxon>Teleostei</taxon>
        <taxon>Ostariophysi</taxon>
        <taxon>Gymnotiformes</taxon>
        <taxon>Gymnotoidei</taxon>
        <taxon>Gymnotidae</taxon>
        <taxon>Electrophorus</taxon>
    </lineage>
</organism>
<evidence type="ECO:0000256" key="4">
    <source>
        <dbReference type="ARBA" id="ARBA00023242"/>
    </source>
</evidence>
<evidence type="ECO:0000256" key="2">
    <source>
        <dbReference type="ARBA" id="ARBA00006726"/>
    </source>
</evidence>
<proteinExistence type="inferred from homology"/>
<dbReference type="Proteomes" id="UP001239994">
    <property type="component" value="Unassembled WGS sequence"/>
</dbReference>
<comment type="caution">
    <text evidence="7">The sequence shown here is derived from an EMBL/GenBank/DDBJ whole genome shotgun (WGS) entry which is preliminary data.</text>
</comment>
<dbReference type="GO" id="GO:0004861">
    <property type="term" value="F:cyclin-dependent protein serine/threonine kinase inhibitor activity"/>
    <property type="evidence" value="ECO:0007669"/>
    <property type="project" value="InterPro"/>
</dbReference>
<keyword evidence="8" id="KW-1185">Reference proteome</keyword>
<dbReference type="PANTHER" id="PTHR10265:SF44">
    <property type="entry name" value="CYCLIN-DEPENDENT KINASE INHIBITOR 1C"/>
    <property type="match status" value="1"/>
</dbReference>
<dbReference type="AlphaFoldDB" id="A0AAD9DNU9"/>
<keyword evidence="3" id="KW-0649">Protein kinase inhibitor</keyword>
<protein>
    <recommendedName>
        <fullName evidence="6">Cyclin-dependent kinase inhibitor domain-containing protein</fullName>
    </recommendedName>
</protein>
<evidence type="ECO:0000256" key="3">
    <source>
        <dbReference type="ARBA" id="ARBA00023013"/>
    </source>
</evidence>
<evidence type="ECO:0000259" key="6">
    <source>
        <dbReference type="Pfam" id="PF02234"/>
    </source>
</evidence>
<sequence>MMNMSNVQLSVSTLGRLAVRRTFPLHHRDSQAHSSVRRSLFGPVDHVELNREIKSKLREISERDQKRWNFNFDAGTPLHGDYEWEETAVEASPAFYQESVHVGRNRLARLEEHSAETCVGNRAGSAEERFLLPDRRNAENSAGNVNSGKPTCKPVLRDRRKRTESLTTTRITDFYARRRNADCLKERESVCQKSFPSAADEQTPRKRIR</sequence>
<evidence type="ECO:0000256" key="5">
    <source>
        <dbReference type="ARBA" id="ARBA00023306"/>
    </source>
</evidence>
<dbReference type="InterPro" id="IPR003175">
    <property type="entry name" value="CDI_dom"/>
</dbReference>
<dbReference type="PANTHER" id="PTHR10265">
    <property type="entry name" value="CYCLIN-DEPENDENT KINASE INHIBITOR 1"/>
    <property type="match status" value="1"/>
</dbReference>
<evidence type="ECO:0000256" key="1">
    <source>
        <dbReference type="ARBA" id="ARBA00004123"/>
    </source>
</evidence>
<dbReference type="GO" id="GO:0005634">
    <property type="term" value="C:nucleus"/>
    <property type="evidence" value="ECO:0007669"/>
    <property type="project" value="UniProtKB-SubCell"/>
</dbReference>
<dbReference type="InterPro" id="IPR044898">
    <property type="entry name" value="CDI_dom_sf"/>
</dbReference>
<gene>
    <name evidence="7" type="ORF">P4O66_015528</name>
</gene>
<evidence type="ECO:0000313" key="8">
    <source>
        <dbReference type="Proteomes" id="UP001239994"/>
    </source>
</evidence>
<comment type="similarity">
    <text evidence="2">Belongs to the CDI family.</text>
</comment>
<evidence type="ECO:0000313" key="7">
    <source>
        <dbReference type="EMBL" id="KAK1789630.1"/>
    </source>
</evidence>
<keyword evidence="5" id="KW-0131">Cell cycle</keyword>
<dbReference type="Gene3D" id="4.10.365.10">
    <property type="entry name" value="p27"/>
    <property type="match status" value="1"/>
</dbReference>